<dbReference type="GO" id="GO:0004674">
    <property type="term" value="F:protein serine/threonine kinase activity"/>
    <property type="evidence" value="ECO:0007669"/>
    <property type="project" value="TreeGrafter"/>
</dbReference>
<dbReference type="HOGENOM" id="CLU_060801_0_0_1"/>
<dbReference type="SUPFAM" id="SSF56112">
    <property type="entry name" value="Protein kinase-like (PK-like)"/>
    <property type="match status" value="1"/>
</dbReference>
<feature type="non-terminal residue" evidence="2">
    <location>
        <position position="223"/>
    </location>
</feature>
<dbReference type="GO" id="GO:0005634">
    <property type="term" value="C:nucleus"/>
    <property type="evidence" value="ECO:0007669"/>
    <property type="project" value="TreeGrafter"/>
</dbReference>
<dbReference type="Proteomes" id="UP000027195">
    <property type="component" value="Unassembled WGS sequence"/>
</dbReference>
<sequence length="223" mass="24554">PAERIAGLIPFESGSSASLFRCVIKRPEPLRMEVNGDIHTNAPDVITQFLAELRVYRSVGRHHNIAGFVGCIPGVGMVLEQIEGQTLLPRIRAQPPAAVRVSWYNQLLDGLAHIHSFDLSHGDLNTLNIIVTPSDTIKLIDFGRSVGALEKPQVCSRPFTSPELLRGDRADGLLCDAYALGMLLVCIDMGDLVDVDPAIQRKNEWAPDYDQLKLFASRVKGYL</sequence>
<dbReference type="GO" id="GO:0005737">
    <property type="term" value="C:cytoplasm"/>
    <property type="evidence" value="ECO:0007669"/>
    <property type="project" value="TreeGrafter"/>
</dbReference>
<dbReference type="EMBL" id="KL198016">
    <property type="protein sequence ID" value="KDQ21610.1"/>
    <property type="molecule type" value="Genomic_DNA"/>
</dbReference>
<dbReference type="PANTHER" id="PTHR44167">
    <property type="entry name" value="OVARIAN-SPECIFIC SERINE/THREONINE-PROTEIN KINASE LOK-RELATED"/>
    <property type="match status" value="1"/>
</dbReference>
<gene>
    <name evidence="2" type="ORF">BOTBODRAFT_96383</name>
</gene>
<accession>A0A067N3R0</accession>
<evidence type="ECO:0000313" key="3">
    <source>
        <dbReference type="Proteomes" id="UP000027195"/>
    </source>
</evidence>
<dbReference type="SMART" id="SM00220">
    <property type="entry name" value="S_TKc"/>
    <property type="match status" value="1"/>
</dbReference>
<dbReference type="PROSITE" id="PS50011">
    <property type="entry name" value="PROTEIN_KINASE_DOM"/>
    <property type="match status" value="1"/>
</dbReference>
<reference evidence="3" key="1">
    <citation type="journal article" date="2014" name="Proc. Natl. Acad. Sci. U.S.A.">
        <title>Extensive sampling of basidiomycete genomes demonstrates inadequacy of the white-rot/brown-rot paradigm for wood decay fungi.</title>
        <authorList>
            <person name="Riley R."/>
            <person name="Salamov A.A."/>
            <person name="Brown D.W."/>
            <person name="Nagy L.G."/>
            <person name="Floudas D."/>
            <person name="Held B.W."/>
            <person name="Levasseur A."/>
            <person name="Lombard V."/>
            <person name="Morin E."/>
            <person name="Otillar R."/>
            <person name="Lindquist E.A."/>
            <person name="Sun H."/>
            <person name="LaButti K.M."/>
            <person name="Schmutz J."/>
            <person name="Jabbour D."/>
            <person name="Luo H."/>
            <person name="Baker S.E."/>
            <person name="Pisabarro A.G."/>
            <person name="Walton J.D."/>
            <person name="Blanchette R.A."/>
            <person name="Henrissat B."/>
            <person name="Martin F."/>
            <person name="Cullen D."/>
            <person name="Hibbett D.S."/>
            <person name="Grigoriev I.V."/>
        </authorList>
    </citation>
    <scope>NUCLEOTIDE SEQUENCE [LARGE SCALE GENOMIC DNA]</scope>
    <source>
        <strain evidence="3">FD-172 SS1</strain>
    </source>
</reference>
<evidence type="ECO:0000259" key="1">
    <source>
        <dbReference type="PROSITE" id="PS50011"/>
    </source>
</evidence>
<dbReference type="PANTHER" id="PTHR44167:SF18">
    <property type="entry name" value="PROTEIN KINASE DOMAIN-CONTAINING PROTEIN"/>
    <property type="match status" value="1"/>
</dbReference>
<feature type="domain" description="Protein kinase" evidence="1">
    <location>
        <begin position="1"/>
        <end position="223"/>
    </location>
</feature>
<name>A0A067N3R0_BOTB1</name>
<protein>
    <recommendedName>
        <fullName evidence="1">Protein kinase domain-containing protein</fullName>
    </recommendedName>
</protein>
<dbReference type="OrthoDB" id="1668230at2759"/>
<dbReference type="InterPro" id="IPR011009">
    <property type="entry name" value="Kinase-like_dom_sf"/>
</dbReference>
<feature type="non-terminal residue" evidence="2">
    <location>
        <position position="1"/>
    </location>
</feature>
<dbReference type="InParanoid" id="A0A067N3R0"/>
<dbReference type="InterPro" id="IPR000719">
    <property type="entry name" value="Prot_kinase_dom"/>
</dbReference>
<dbReference type="Pfam" id="PF00069">
    <property type="entry name" value="Pkinase"/>
    <property type="match status" value="1"/>
</dbReference>
<organism evidence="2 3">
    <name type="scientific">Botryobasidium botryosum (strain FD-172 SS1)</name>
    <dbReference type="NCBI Taxonomy" id="930990"/>
    <lineage>
        <taxon>Eukaryota</taxon>
        <taxon>Fungi</taxon>
        <taxon>Dikarya</taxon>
        <taxon>Basidiomycota</taxon>
        <taxon>Agaricomycotina</taxon>
        <taxon>Agaricomycetes</taxon>
        <taxon>Cantharellales</taxon>
        <taxon>Botryobasidiaceae</taxon>
        <taxon>Botryobasidium</taxon>
    </lineage>
</organism>
<dbReference type="GO" id="GO:0005524">
    <property type="term" value="F:ATP binding"/>
    <property type="evidence" value="ECO:0007669"/>
    <property type="project" value="InterPro"/>
</dbReference>
<dbReference type="Gene3D" id="1.10.510.10">
    <property type="entry name" value="Transferase(Phosphotransferase) domain 1"/>
    <property type="match status" value="1"/>
</dbReference>
<keyword evidence="3" id="KW-1185">Reference proteome</keyword>
<dbReference type="STRING" id="930990.A0A067N3R0"/>
<dbReference type="GO" id="GO:0044773">
    <property type="term" value="P:mitotic DNA damage checkpoint signaling"/>
    <property type="evidence" value="ECO:0007669"/>
    <property type="project" value="TreeGrafter"/>
</dbReference>
<dbReference type="AlphaFoldDB" id="A0A067N3R0"/>
<proteinExistence type="predicted"/>
<evidence type="ECO:0000313" key="2">
    <source>
        <dbReference type="EMBL" id="KDQ21610.1"/>
    </source>
</evidence>